<keyword evidence="1" id="KW-0472">Membrane</keyword>
<gene>
    <name evidence="4" type="ORF">HJG60_013766</name>
</gene>
<dbReference type="InterPro" id="IPR013783">
    <property type="entry name" value="Ig-like_fold"/>
</dbReference>
<evidence type="ECO:0000259" key="3">
    <source>
        <dbReference type="Pfam" id="PF25830"/>
    </source>
</evidence>
<dbReference type="GO" id="GO:0050861">
    <property type="term" value="P:positive regulation of B cell receptor signaling pathway"/>
    <property type="evidence" value="ECO:0007669"/>
    <property type="project" value="InterPro"/>
</dbReference>
<feature type="chain" id="PRO_5032884201" evidence="2">
    <location>
        <begin position="36"/>
        <end position="229"/>
    </location>
</feature>
<keyword evidence="2" id="KW-0732">Signal</keyword>
<dbReference type="InterPro" id="IPR057883">
    <property type="entry name" value="Ig_NFAM1"/>
</dbReference>
<dbReference type="GO" id="GO:0050853">
    <property type="term" value="P:B cell receptor signaling pathway"/>
    <property type="evidence" value="ECO:0007669"/>
    <property type="project" value="TreeGrafter"/>
</dbReference>
<dbReference type="GO" id="GO:0004888">
    <property type="term" value="F:transmembrane signaling receptor activity"/>
    <property type="evidence" value="ECO:0007669"/>
    <property type="project" value="InterPro"/>
</dbReference>
<dbReference type="PANTHER" id="PTHR35680">
    <property type="entry name" value="NFAT ACTIVATION MOLECULE 1"/>
    <property type="match status" value="1"/>
</dbReference>
<organism evidence="4 5">
    <name type="scientific">Phyllostomus discolor</name>
    <name type="common">pale spear-nosed bat</name>
    <dbReference type="NCBI Taxonomy" id="89673"/>
    <lineage>
        <taxon>Eukaryota</taxon>
        <taxon>Metazoa</taxon>
        <taxon>Chordata</taxon>
        <taxon>Craniata</taxon>
        <taxon>Vertebrata</taxon>
        <taxon>Euteleostomi</taxon>
        <taxon>Mammalia</taxon>
        <taxon>Eutheria</taxon>
        <taxon>Laurasiatheria</taxon>
        <taxon>Chiroptera</taxon>
        <taxon>Yangochiroptera</taxon>
        <taxon>Phyllostomidae</taxon>
        <taxon>Phyllostominae</taxon>
        <taxon>Phyllostomus</taxon>
    </lineage>
</organism>
<protein>
    <submittedName>
        <fullName evidence="4">NFAT activating protein with ITAM motif 1</fullName>
    </submittedName>
</protein>
<accession>A0A834EKV7</accession>
<dbReference type="GO" id="GO:0045577">
    <property type="term" value="P:regulation of B cell differentiation"/>
    <property type="evidence" value="ECO:0007669"/>
    <property type="project" value="InterPro"/>
</dbReference>
<name>A0A834EKV7_9CHIR</name>
<dbReference type="PANTHER" id="PTHR35680:SF1">
    <property type="entry name" value="NFAT ACTIVATION MOLECULE 1"/>
    <property type="match status" value="1"/>
</dbReference>
<evidence type="ECO:0000256" key="2">
    <source>
        <dbReference type="SAM" id="SignalP"/>
    </source>
</evidence>
<dbReference type="InterPro" id="IPR036179">
    <property type="entry name" value="Ig-like_dom_sf"/>
</dbReference>
<dbReference type="GO" id="GO:0001819">
    <property type="term" value="P:positive regulation of cytokine production"/>
    <property type="evidence" value="ECO:0007669"/>
    <property type="project" value="InterPro"/>
</dbReference>
<proteinExistence type="predicted"/>
<dbReference type="SUPFAM" id="SSF48726">
    <property type="entry name" value="Immunoglobulin"/>
    <property type="match status" value="1"/>
</dbReference>
<evidence type="ECO:0000313" key="4">
    <source>
        <dbReference type="EMBL" id="KAF6120621.1"/>
    </source>
</evidence>
<feature type="transmembrane region" description="Helical" evidence="1">
    <location>
        <begin position="157"/>
        <end position="179"/>
    </location>
</feature>
<dbReference type="GO" id="GO:0045121">
    <property type="term" value="C:membrane raft"/>
    <property type="evidence" value="ECO:0007669"/>
    <property type="project" value="TreeGrafter"/>
</dbReference>
<dbReference type="Pfam" id="PF25830">
    <property type="entry name" value="Ig_NFAM1"/>
    <property type="match status" value="1"/>
</dbReference>
<dbReference type="Proteomes" id="UP000664940">
    <property type="component" value="Unassembled WGS sequence"/>
</dbReference>
<feature type="domain" description="NFAM1 Ig-like" evidence="3">
    <location>
        <begin position="35"/>
        <end position="143"/>
    </location>
</feature>
<evidence type="ECO:0000313" key="5">
    <source>
        <dbReference type="Proteomes" id="UP000664940"/>
    </source>
</evidence>
<dbReference type="EMBL" id="JABVXQ010000003">
    <property type="protein sequence ID" value="KAF6120621.1"/>
    <property type="molecule type" value="Genomic_DNA"/>
</dbReference>
<keyword evidence="1" id="KW-0812">Transmembrane</keyword>
<reference evidence="4 5" key="1">
    <citation type="journal article" date="2020" name="Nature">
        <title>Six reference-quality genomes reveal evolution of bat adaptations.</title>
        <authorList>
            <person name="Jebb D."/>
            <person name="Huang Z."/>
            <person name="Pippel M."/>
            <person name="Hughes G.M."/>
            <person name="Lavrichenko K."/>
            <person name="Devanna P."/>
            <person name="Winkler S."/>
            <person name="Jermiin L.S."/>
            <person name="Skirmuntt E.C."/>
            <person name="Katzourakis A."/>
            <person name="Burkitt-Gray L."/>
            <person name="Ray D.A."/>
            <person name="Sullivan K.A.M."/>
            <person name="Roscito J.G."/>
            <person name="Kirilenko B.M."/>
            <person name="Davalos L.M."/>
            <person name="Corthals A.P."/>
            <person name="Power M.L."/>
            <person name="Jones G."/>
            <person name="Ransome R.D."/>
            <person name="Dechmann D.K.N."/>
            <person name="Locatelli A.G."/>
            <person name="Puechmaille S.J."/>
            <person name="Fedrigo O."/>
            <person name="Jarvis E.D."/>
            <person name="Hiller M."/>
            <person name="Vernes S.C."/>
            <person name="Myers E.W."/>
            <person name="Teeling E.C."/>
        </authorList>
    </citation>
    <scope>NUCLEOTIDE SEQUENCE [LARGE SCALE GENOMIC DNA]</scope>
    <source>
        <strain evidence="4">Bat1K_MPI-CBG_1</strain>
    </source>
</reference>
<sequence length="229" mass="25860">MESRPRRPWAPPGPLTAPWLLGLLLCPWTPRPTGGQSVTHTGPPIMVTLANKSVSFNCRITYPYTPQFKNFTVRYYYVDRQGHQHLHQKTGCLPAKGKENQTLTQQCSISPKLRDASATGTYYCSVLWQKLTGKGNGTFILVRDTGYREPSRDPRNVLLFCLIGLLSVLSILCTALLLWKKALQRRETEIYACMQPGASRTPSSGSLVSQENPHRFENDDEFNLVYENL</sequence>
<dbReference type="AlphaFoldDB" id="A0A834EKV7"/>
<keyword evidence="1" id="KW-1133">Transmembrane helix</keyword>
<evidence type="ECO:0000256" key="1">
    <source>
        <dbReference type="SAM" id="Phobius"/>
    </source>
</evidence>
<dbReference type="InterPro" id="IPR033549">
    <property type="entry name" value="NFAM1"/>
</dbReference>
<dbReference type="Gene3D" id="2.60.40.10">
    <property type="entry name" value="Immunoglobulins"/>
    <property type="match status" value="1"/>
</dbReference>
<feature type="signal peptide" evidence="2">
    <location>
        <begin position="1"/>
        <end position="35"/>
    </location>
</feature>
<comment type="caution">
    <text evidence="4">The sequence shown here is derived from an EMBL/GenBank/DDBJ whole genome shotgun (WGS) entry which is preliminary data.</text>
</comment>